<dbReference type="EMBL" id="HBIP01034118">
    <property type="protein sequence ID" value="CAE0505750.1"/>
    <property type="molecule type" value="Transcribed_RNA"/>
</dbReference>
<evidence type="ECO:0000313" key="2">
    <source>
        <dbReference type="EMBL" id="CAE0505746.1"/>
    </source>
</evidence>
<gene>
    <name evidence="2" type="ORF">DTER00134_LOCUS20819</name>
    <name evidence="3" type="ORF">DTER00134_LOCUS20823</name>
</gene>
<dbReference type="AlphaFoldDB" id="A0A6S8P5F3"/>
<feature type="region of interest" description="Disordered" evidence="1">
    <location>
        <begin position="74"/>
        <end position="127"/>
    </location>
</feature>
<accession>A0A6S8P5F3</accession>
<protein>
    <submittedName>
        <fullName evidence="3">Uncharacterized protein</fullName>
    </submittedName>
</protein>
<name>A0A6S8P5F3_DUNTE</name>
<sequence length="223" mass="24134">MDEEHSLLLLRLKHKKGKPGPKANRASFIPPNESPGPAAYNVKDSIATSQPPVSVFGTSRRENEAFRYISSLHNAALPPHDTPGPGTYRAHMFDRSSRSPKKGCSPSWRFGTGPQRQDEAASEGASVPGPIYQIPDSLSHLATQFGPEGGPNKGITRSRSDAANIFISKQHAESELPAPAQKEYAVIGPKYDTSNYGVLKKTSPSIKFGTTTRNSLVRIEVSL</sequence>
<dbReference type="EMBL" id="HBIP01034113">
    <property type="protein sequence ID" value="CAE0505746.1"/>
    <property type="molecule type" value="Transcribed_RNA"/>
</dbReference>
<evidence type="ECO:0000256" key="1">
    <source>
        <dbReference type="SAM" id="MobiDB-lite"/>
    </source>
</evidence>
<dbReference type="InterPro" id="IPR010736">
    <property type="entry name" value="SHIPPO-rpt"/>
</dbReference>
<proteinExistence type="predicted"/>
<evidence type="ECO:0000313" key="3">
    <source>
        <dbReference type="EMBL" id="CAE0505750.1"/>
    </source>
</evidence>
<feature type="region of interest" description="Disordered" evidence="1">
    <location>
        <begin position="1"/>
        <end position="55"/>
    </location>
</feature>
<dbReference type="Pfam" id="PF07004">
    <property type="entry name" value="SHIPPO-rpt"/>
    <property type="match status" value="2"/>
</dbReference>
<organism evidence="3">
    <name type="scientific">Dunaliella tertiolecta</name>
    <name type="common">Green alga</name>
    <dbReference type="NCBI Taxonomy" id="3047"/>
    <lineage>
        <taxon>Eukaryota</taxon>
        <taxon>Viridiplantae</taxon>
        <taxon>Chlorophyta</taxon>
        <taxon>core chlorophytes</taxon>
        <taxon>Chlorophyceae</taxon>
        <taxon>CS clade</taxon>
        <taxon>Chlamydomonadales</taxon>
        <taxon>Dunaliellaceae</taxon>
        <taxon>Dunaliella</taxon>
    </lineage>
</organism>
<reference evidence="3" key="1">
    <citation type="submission" date="2021-01" db="EMBL/GenBank/DDBJ databases">
        <authorList>
            <person name="Corre E."/>
            <person name="Pelletier E."/>
            <person name="Niang G."/>
            <person name="Scheremetjew M."/>
            <person name="Finn R."/>
            <person name="Kale V."/>
            <person name="Holt S."/>
            <person name="Cochrane G."/>
            <person name="Meng A."/>
            <person name="Brown T."/>
            <person name="Cohen L."/>
        </authorList>
    </citation>
    <scope>NUCLEOTIDE SEQUENCE</scope>
    <source>
        <strain evidence="3">CCMP1320</strain>
    </source>
</reference>